<evidence type="ECO:0000313" key="2">
    <source>
        <dbReference type="EMBL" id="HGU64802.1"/>
    </source>
</evidence>
<organism evidence="1">
    <name type="scientific">Staphylothermus marinus</name>
    <dbReference type="NCBI Taxonomy" id="2280"/>
    <lineage>
        <taxon>Archaea</taxon>
        <taxon>Thermoproteota</taxon>
        <taxon>Thermoprotei</taxon>
        <taxon>Desulfurococcales</taxon>
        <taxon>Desulfurococcaceae</taxon>
        <taxon>Staphylothermus</taxon>
    </lineage>
</organism>
<comment type="caution">
    <text evidence="1">The sequence shown here is derived from an EMBL/GenBank/DDBJ whole genome shotgun (WGS) entry which is preliminary data.</text>
</comment>
<accession>A0A7C4NNZ3</accession>
<reference evidence="1" key="1">
    <citation type="journal article" date="2020" name="mSystems">
        <title>Genome- and Community-Level Interaction Insights into Carbon Utilization and Element Cycling Functions of Hydrothermarchaeota in Hydrothermal Sediment.</title>
        <authorList>
            <person name="Zhou Z."/>
            <person name="Liu Y."/>
            <person name="Xu W."/>
            <person name="Pan J."/>
            <person name="Luo Z.H."/>
            <person name="Li M."/>
        </authorList>
    </citation>
    <scope>NUCLEOTIDE SEQUENCE [LARGE SCALE GENOMIC DNA]</scope>
    <source>
        <strain evidence="2">SpSt-622</strain>
        <strain evidence="1">SpSt-648</strain>
    </source>
</reference>
<dbReference type="EMBL" id="DTAN01000045">
    <property type="protein sequence ID" value="HGU64802.1"/>
    <property type="molecule type" value="Genomic_DNA"/>
</dbReference>
<sequence length="126" mass="14306">MENKLPPFANGSIVGDYKPLLKYMDIARKTSTGLNRLIVREDLDFLSNLIRTNERLNLLELLDLLKNRVKNRIDCNLASIAFKEAYGVDLGDDVACLKMAEILAGWIIEIAKTLGIINIRESWRKS</sequence>
<dbReference type="EMBL" id="DTBP01000021">
    <property type="protein sequence ID" value="HGQ74084.1"/>
    <property type="molecule type" value="Genomic_DNA"/>
</dbReference>
<gene>
    <name evidence="2" type="ORF">ENT92_01110</name>
    <name evidence="1" type="ORF">ENU20_03285</name>
</gene>
<name>A0A7C4NNZ3_STAMA</name>
<evidence type="ECO:0000313" key="1">
    <source>
        <dbReference type="EMBL" id="HGQ74084.1"/>
    </source>
</evidence>
<proteinExistence type="predicted"/>
<dbReference type="AlphaFoldDB" id="A0A7C4NNZ3"/>
<protein>
    <submittedName>
        <fullName evidence="1">Uncharacterized protein</fullName>
    </submittedName>
</protein>